<name>A0ABZ2HK17_9RHOB</name>
<dbReference type="Pfam" id="PF04055">
    <property type="entry name" value="Radical_SAM"/>
    <property type="match status" value="1"/>
</dbReference>
<dbReference type="NCBIfam" id="TIGR00539">
    <property type="entry name" value="hemN_rel"/>
    <property type="match status" value="1"/>
</dbReference>
<keyword evidence="2" id="KW-0411">Iron-sulfur</keyword>
<dbReference type="EMBL" id="CP146069">
    <property type="protein sequence ID" value="WWR48401.1"/>
    <property type="molecule type" value="Genomic_DNA"/>
</dbReference>
<evidence type="ECO:0000313" key="5">
    <source>
        <dbReference type="Proteomes" id="UP001364156"/>
    </source>
</evidence>
<comment type="similarity">
    <text evidence="1">Belongs to the anaerobic coproporphyrinogen-III oxidase family. HemW subfamily.</text>
</comment>
<keyword evidence="5" id="KW-1185">Reference proteome</keyword>
<evidence type="ECO:0000259" key="3">
    <source>
        <dbReference type="PROSITE" id="PS51918"/>
    </source>
</evidence>
<dbReference type="SFLD" id="SFLDS00029">
    <property type="entry name" value="Radical_SAM"/>
    <property type="match status" value="1"/>
</dbReference>
<dbReference type="InterPro" id="IPR006638">
    <property type="entry name" value="Elp3/MiaA/NifB-like_rSAM"/>
</dbReference>
<dbReference type="SUPFAM" id="SSF102114">
    <property type="entry name" value="Radical SAM enzymes"/>
    <property type="match status" value="1"/>
</dbReference>
<dbReference type="SFLD" id="SFLDF00288">
    <property type="entry name" value="HemN-like__clustered_with_nucl"/>
    <property type="match status" value="1"/>
</dbReference>
<comment type="subcellular location">
    <subcellularLocation>
        <location evidence="2">Cytoplasm</location>
    </subcellularLocation>
</comment>
<dbReference type="CDD" id="cd01335">
    <property type="entry name" value="Radical_SAM"/>
    <property type="match status" value="1"/>
</dbReference>
<dbReference type="PANTHER" id="PTHR13932">
    <property type="entry name" value="COPROPORPHYRINIGEN III OXIDASE"/>
    <property type="match status" value="1"/>
</dbReference>
<keyword evidence="2" id="KW-0004">4Fe-4S</keyword>
<protein>
    <recommendedName>
        <fullName evidence="2">Heme chaperone HemW</fullName>
    </recommendedName>
</protein>
<dbReference type="Proteomes" id="UP001364156">
    <property type="component" value="Chromosome"/>
</dbReference>
<dbReference type="SFLD" id="SFLDG01065">
    <property type="entry name" value="anaerobic_coproporphyrinogen-I"/>
    <property type="match status" value="1"/>
</dbReference>
<proteinExistence type="inferred from homology"/>
<sequence>MRLQNWLRAVLTEDWRHGGFGLYIHWPFCESKCPYCDFNSHVQAKVDQKQWLSAYLSEIDRYGRLLPKRFLDSVFFGGGTPSLMEPFLVDAVLERVQKTWPVANDLEVTLEANPSSVEAKRFSDFAKGGVNRISLGIQALNDHDLKRLGRLHTASDAKKAFGIARSVFDRVSFDLIYARQDQTLSSWETELREALSMAVDHISLYQLTVEPGTAFWDRKAIGGLKGLPDEDLAADMFEVTQDICESMGLPAYEVSNHAKLGSESRHNVIYWRYGDYVGIGPGAHGRITVGTEKFATECWSQPYKWLSEVTKGTPEKKRYKLPVSEQSSESLMMGLRLTEGVDLNRLKALHCTPYSEAGLRELLELELVETVGNHLRTTAKGRLMLNSVIRTLMPN</sequence>
<keyword evidence="2" id="KW-0143">Chaperone</keyword>
<dbReference type="RefSeq" id="WP_338551205.1">
    <property type="nucleotide sequence ID" value="NZ_CP146069.1"/>
</dbReference>
<dbReference type="InterPro" id="IPR010723">
    <property type="entry name" value="HemN_C"/>
</dbReference>
<dbReference type="PROSITE" id="PS51918">
    <property type="entry name" value="RADICAL_SAM"/>
    <property type="match status" value="1"/>
</dbReference>
<evidence type="ECO:0000256" key="2">
    <source>
        <dbReference type="RuleBase" id="RU364116"/>
    </source>
</evidence>
<keyword evidence="2" id="KW-0349">Heme</keyword>
<dbReference type="InterPro" id="IPR034505">
    <property type="entry name" value="Coproporphyrinogen-III_oxidase"/>
</dbReference>
<dbReference type="InterPro" id="IPR007197">
    <property type="entry name" value="rSAM"/>
</dbReference>
<evidence type="ECO:0000313" key="4">
    <source>
        <dbReference type="EMBL" id="WWR48401.1"/>
    </source>
</evidence>
<dbReference type="PANTHER" id="PTHR13932:SF5">
    <property type="entry name" value="RADICAL S-ADENOSYL METHIONINE DOMAIN-CONTAINING PROTEIN 1, MITOCHONDRIAL"/>
    <property type="match status" value="1"/>
</dbReference>
<organism evidence="4 5">
    <name type="scientific">Roseovarius phycicola</name>
    <dbReference type="NCBI Taxonomy" id="3080976"/>
    <lineage>
        <taxon>Bacteria</taxon>
        <taxon>Pseudomonadati</taxon>
        <taxon>Pseudomonadota</taxon>
        <taxon>Alphaproteobacteria</taxon>
        <taxon>Rhodobacterales</taxon>
        <taxon>Roseobacteraceae</taxon>
        <taxon>Roseovarius</taxon>
    </lineage>
</organism>
<keyword evidence="2" id="KW-0479">Metal-binding</keyword>
<dbReference type="InterPro" id="IPR058240">
    <property type="entry name" value="rSAM_sf"/>
</dbReference>
<keyword evidence="2" id="KW-0949">S-adenosyl-L-methionine</keyword>
<gene>
    <name evidence="4" type="primary">hemW</name>
    <name evidence="4" type="ORF">RZ517_00820</name>
</gene>
<reference evidence="4 5" key="1">
    <citation type="submission" date="2023-10" db="EMBL/GenBank/DDBJ databases">
        <title>Roseovarius strain S88 nov., isolated from a marine algae.</title>
        <authorList>
            <person name="Lee M.W."/>
            <person name="Lee J.K."/>
            <person name="Kim J.M."/>
            <person name="Choi D.G."/>
            <person name="Baek J.H."/>
            <person name="Bayburt H."/>
            <person name="Jung J.J."/>
            <person name="Han D.M."/>
            <person name="Jeon C.O."/>
        </authorList>
    </citation>
    <scope>NUCLEOTIDE SEQUENCE [LARGE SCALE GENOMIC DNA]</scope>
    <source>
        <strain evidence="4 5">S88</strain>
    </source>
</reference>
<keyword evidence="2" id="KW-0408">Iron</keyword>
<dbReference type="SMART" id="SM00729">
    <property type="entry name" value="Elp3"/>
    <property type="match status" value="1"/>
</dbReference>
<dbReference type="Pfam" id="PF06969">
    <property type="entry name" value="HemN_C"/>
    <property type="match status" value="1"/>
</dbReference>
<dbReference type="Gene3D" id="3.30.750.200">
    <property type="match status" value="1"/>
</dbReference>
<comment type="function">
    <text evidence="2">Probably acts as a heme chaperone, transferring heme to an unknown acceptor. Binds one molecule of heme per monomer, possibly covalently. Binds 1 [4Fe-4S] cluster. The cluster is coordinated with 3 cysteines and an exchangeable S-adenosyl-L-methionine.</text>
</comment>
<dbReference type="SFLD" id="SFLDF00562">
    <property type="entry name" value="HemN-like__clustered_with_heat"/>
    <property type="match status" value="1"/>
</dbReference>
<accession>A0ABZ2HK17</accession>
<keyword evidence="2" id="KW-0963">Cytoplasm</keyword>
<evidence type="ECO:0000256" key="1">
    <source>
        <dbReference type="ARBA" id="ARBA00006100"/>
    </source>
</evidence>
<dbReference type="InterPro" id="IPR004559">
    <property type="entry name" value="HemW-like"/>
</dbReference>
<feature type="domain" description="Radical SAM core" evidence="3">
    <location>
        <begin position="14"/>
        <end position="250"/>
    </location>
</feature>